<sequence length="60" mass="6932">MNHLAVASHATSSRITRYVIPFGVRNLIRDQLRMFGINQAFIYSDLDGLARDIQERITRL</sequence>
<dbReference type="AlphaFoldDB" id="A0AB33ILK1"/>
<gene>
    <name evidence="1" type="ORF">EMQ_3022</name>
</gene>
<proteinExistence type="predicted"/>
<evidence type="ECO:0000313" key="1">
    <source>
        <dbReference type="EMBL" id="BCK77416.1"/>
    </source>
</evidence>
<dbReference type="Proteomes" id="UP000516424">
    <property type="component" value="Chromosome"/>
</dbReference>
<keyword evidence="2" id="KW-1185">Reference proteome</keyword>
<reference evidence="1 2" key="1">
    <citation type="journal article" date="2011" name="Microbiology">
        <title>Transcriptome response to different carbon sources in Acetobacter aceti.</title>
        <authorList>
            <person name="Sakurai K."/>
            <person name="Arai H."/>
            <person name="Ishii M."/>
            <person name="Igarashi Y."/>
        </authorList>
    </citation>
    <scope>NUCLEOTIDE SEQUENCE [LARGE SCALE GENOMIC DNA]</scope>
    <source>
        <strain evidence="1 2">NBRC 14818</strain>
    </source>
</reference>
<organism evidence="1 2">
    <name type="scientific">Acetobacter aceti NBRC 14818</name>
    <dbReference type="NCBI Taxonomy" id="887700"/>
    <lineage>
        <taxon>Bacteria</taxon>
        <taxon>Pseudomonadati</taxon>
        <taxon>Pseudomonadota</taxon>
        <taxon>Alphaproteobacteria</taxon>
        <taxon>Acetobacterales</taxon>
        <taxon>Acetobacteraceae</taxon>
        <taxon>Acetobacter</taxon>
        <taxon>Acetobacter subgen. Acetobacter</taxon>
    </lineage>
</organism>
<name>A0AB33ILK1_ACEAC</name>
<protein>
    <submittedName>
        <fullName evidence="1">Uncharacterized protein</fullName>
    </submittedName>
</protein>
<dbReference type="EMBL" id="AP023410">
    <property type="protein sequence ID" value="BCK77416.1"/>
    <property type="molecule type" value="Genomic_DNA"/>
</dbReference>
<evidence type="ECO:0000313" key="2">
    <source>
        <dbReference type="Proteomes" id="UP000516424"/>
    </source>
</evidence>
<accession>A0AB33ILK1</accession>